<evidence type="ECO:0000313" key="3">
    <source>
        <dbReference type="Proteomes" id="UP001367508"/>
    </source>
</evidence>
<feature type="transmembrane region" description="Helical" evidence="1">
    <location>
        <begin position="81"/>
        <end position="105"/>
    </location>
</feature>
<proteinExistence type="predicted"/>
<evidence type="ECO:0000256" key="1">
    <source>
        <dbReference type="SAM" id="Phobius"/>
    </source>
</evidence>
<reference evidence="2 3" key="1">
    <citation type="submission" date="2024-01" db="EMBL/GenBank/DDBJ databases">
        <title>The genomes of 5 underutilized Papilionoideae crops provide insights into root nodulation and disease resistanc.</title>
        <authorList>
            <person name="Jiang F."/>
        </authorList>
    </citation>
    <scope>NUCLEOTIDE SEQUENCE [LARGE SCALE GENOMIC DNA]</scope>
    <source>
        <strain evidence="2">LVBAO_FW01</strain>
        <tissue evidence="2">Leaves</tissue>
    </source>
</reference>
<keyword evidence="1" id="KW-0472">Membrane</keyword>
<name>A0AAN9JES8_CANGL</name>
<dbReference type="Proteomes" id="UP001367508">
    <property type="component" value="Unassembled WGS sequence"/>
</dbReference>
<keyword evidence="1" id="KW-1133">Transmembrane helix</keyword>
<accession>A0AAN9JES8</accession>
<protein>
    <submittedName>
        <fullName evidence="2">Uncharacterized protein</fullName>
    </submittedName>
</protein>
<dbReference type="AlphaFoldDB" id="A0AAN9JES8"/>
<organism evidence="2 3">
    <name type="scientific">Canavalia gladiata</name>
    <name type="common">Sword bean</name>
    <name type="synonym">Dolichos gladiatus</name>
    <dbReference type="NCBI Taxonomy" id="3824"/>
    <lineage>
        <taxon>Eukaryota</taxon>
        <taxon>Viridiplantae</taxon>
        <taxon>Streptophyta</taxon>
        <taxon>Embryophyta</taxon>
        <taxon>Tracheophyta</taxon>
        <taxon>Spermatophyta</taxon>
        <taxon>Magnoliopsida</taxon>
        <taxon>eudicotyledons</taxon>
        <taxon>Gunneridae</taxon>
        <taxon>Pentapetalae</taxon>
        <taxon>rosids</taxon>
        <taxon>fabids</taxon>
        <taxon>Fabales</taxon>
        <taxon>Fabaceae</taxon>
        <taxon>Papilionoideae</taxon>
        <taxon>50 kb inversion clade</taxon>
        <taxon>NPAAA clade</taxon>
        <taxon>indigoferoid/millettioid clade</taxon>
        <taxon>Phaseoleae</taxon>
        <taxon>Canavalia</taxon>
    </lineage>
</organism>
<comment type="caution">
    <text evidence="2">The sequence shown here is derived from an EMBL/GenBank/DDBJ whole genome shotgun (WGS) entry which is preliminary data.</text>
</comment>
<keyword evidence="1" id="KW-0812">Transmembrane</keyword>
<gene>
    <name evidence="2" type="ORF">VNO77_47745</name>
</gene>
<sequence>MGEGDLPKALDQVNGKFLVRYELGKHPALDPELLLQQSTELRKSGLEADRTLSPHMLIFRSTDLLHRRAYRLTINSLTQTWFSYANGGLALLLLNLALLLFLLCLSLKWDQTDSPPLDLLCSRSAHSRLSSSNNHITLSWGLRQLYLSLPPKSVGPTTTRGYNTRTNEISLSLFGAKNRSARPM</sequence>
<keyword evidence="3" id="KW-1185">Reference proteome</keyword>
<evidence type="ECO:0000313" key="2">
    <source>
        <dbReference type="EMBL" id="KAK7297745.1"/>
    </source>
</evidence>
<dbReference type="EMBL" id="JAYMYQ010000040">
    <property type="protein sequence ID" value="KAK7297745.1"/>
    <property type="molecule type" value="Genomic_DNA"/>
</dbReference>